<dbReference type="EMBL" id="VCAZ01000062">
    <property type="protein sequence ID" value="TSN95699.1"/>
    <property type="molecule type" value="Genomic_DNA"/>
</dbReference>
<sequence>MVKGQKLALVFIFVQIYWTCGQEDFTQLNQYTARYLVLCSDACRLHNNKYFWCSTDKGWDYCSPSHDVTYRNELCRSDHWCHTHGYSYSWCWTESSWDYCGLTELYNPSKRQKRQPNNIIEICSVNDPSNKKVTSITAEPNDKAIRGEKTWKTEINKIISQWNNSYLGNQARSELTTTKKLRIDLQQLVKRKNKYYYNLQIQLNTVRKRNKSTTLAQVLTPQGEDVPERYIRRAFIESFNHQARVFVDVSHGNVPAKQGQKCD</sequence>
<dbReference type="OrthoDB" id="8913316at2759"/>
<accession>A0A556U8E0</accession>
<reference evidence="2 3" key="1">
    <citation type="journal article" date="2019" name="Genome Biol. Evol.">
        <title>Whole-Genome Sequencing of the Giant Devil Catfish, Bagarius yarrelli.</title>
        <authorList>
            <person name="Jiang W."/>
            <person name="Lv Y."/>
            <person name="Cheng L."/>
            <person name="Yang K."/>
            <person name="Chao B."/>
            <person name="Wang X."/>
            <person name="Li Y."/>
            <person name="Pan X."/>
            <person name="You X."/>
            <person name="Zhang Y."/>
            <person name="Yang J."/>
            <person name="Li J."/>
            <person name="Zhang X."/>
            <person name="Liu S."/>
            <person name="Sun C."/>
            <person name="Yang J."/>
            <person name="Shi Q."/>
        </authorList>
    </citation>
    <scope>NUCLEOTIDE SEQUENCE [LARGE SCALE GENOMIC DNA]</scope>
    <source>
        <strain evidence="2">JWS20170419001</strain>
        <tissue evidence="2">Muscle</tissue>
    </source>
</reference>
<dbReference type="PANTHER" id="PTHR34261">
    <property type="entry name" value="APC REGULATOR OF WNT-SIGNALING PATHWAY-RELATED"/>
    <property type="match status" value="1"/>
</dbReference>
<dbReference type="AlphaFoldDB" id="A0A556U8E0"/>
<name>A0A556U8E0_BAGYA</name>
<keyword evidence="1" id="KW-0732">Signal</keyword>
<feature type="chain" id="PRO_5021984002" evidence="1">
    <location>
        <begin position="22"/>
        <end position="263"/>
    </location>
</feature>
<evidence type="ECO:0000256" key="1">
    <source>
        <dbReference type="SAM" id="SignalP"/>
    </source>
</evidence>
<dbReference type="Proteomes" id="UP000319801">
    <property type="component" value="Unassembled WGS sequence"/>
</dbReference>
<protein>
    <submittedName>
        <fullName evidence="2">Uncharacterized protein</fullName>
    </submittedName>
</protein>
<keyword evidence="3" id="KW-1185">Reference proteome</keyword>
<evidence type="ECO:0000313" key="3">
    <source>
        <dbReference type="Proteomes" id="UP000319801"/>
    </source>
</evidence>
<proteinExistence type="predicted"/>
<gene>
    <name evidence="2" type="ORF">Baya_9813</name>
</gene>
<feature type="signal peptide" evidence="1">
    <location>
        <begin position="1"/>
        <end position="21"/>
    </location>
</feature>
<evidence type="ECO:0000313" key="2">
    <source>
        <dbReference type="EMBL" id="TSN95699.1"/>
    </source>
</evidence>
<dbReference type="PANTHER" id="PTHR34261:SF1">
    <property type="entry name" value="TUBULIN POLYMERIZATION-PROMOTING PROTEIN"/>
    <property type="match status" value="1"/>
</dbReference>
<organism evidence="2 3">
    <name type="scientific">Bagarius yarrelli</name>
    <name type="common">Goonch</name>
    <name type="synonym">Bagrus yarrelli</name>
    <dbReference type="NCBI Taxonomy" id="175774"/>
    <lineage>
        <taxon>Eukaryota</taxon>
        <taxon>Metazoa</taxon>
        <taxon>Chordata</taxon>
        <taxon>Craniata</taxon>
        <taxon>Vertebrata</taxon>
        <taxon>Euteleostomi</taxon>
        <taxon>Actinopterygii</taxon>
        <taxon>Neopterygii</taxon>
        <taxon>Teleostei</taxon>
        <taxon>Ostariophysi</taxon>
        <taxon>Siluriformes</taxon>
        <taxon>Sisoridae</taxon>
        <taxon>Sisorinae</taxon>
        <taxon>Bagarius</taxon>
    </lineage>
</organism>
<dbReference type="InterPro" id="IPR053358">
    <property type="entry name" value="Diff-assoc_signaling"/>
</dbReference>
<comment type="caution">
    <text evidence="2">The sequence shown here is derived from an EMBL/GenBank/DDBJ whole genome shotgun (WGS) entry which is preliminary data.</text>
</comment>